<dbReference type="InterPro" id="IPR052392">
    <property type="entry name" value="Kelch-BTB_domain-containing"/>
</dbReference>
<organism evidence="2 3">
    <name type="scientific">Rhamnusium bicolor</name>
    <dbReference type="NCBI Taxonomy" id="1586634"/>
    <lineage>
        <taxon>Eukaryota</taxon>
        <taxon>Metazoa</taxon>
        <taxon>Ecdysozoa</taxon>
        <taxon>Arthropoda</taxon>
        <taxon>Hexapoda</taxon>
        <taxon>Insecta</taxon>
        <taxon>Pterygota</taxon>
        <taxon>Neoptera</taxon>
        <taxon>Endopterygota</taxon>
        <taxon>Coleoptera</taxon>
        <taxon>Polyphaga</taxon>
        <taxon>Cucujiformia</taxon>
        <taxon>Chrysomeloidea</taxon>
        <taxon>Cerambycidae</taxon>
        <taxon>Lepturinae</taxon>
        <taxon>Rhagiini</taxon>
        <taxon>Rhamnusium</taxon>
    </lineage>
</organism>
<dbReference type="PRINTS" id="PR00501">
    <property type="entry name" value="KELCHREPEAT"/>
</dbReference>
<dbReference type="AlphaFoldDB" id="A0AAV8WPL9"/>
<dbReference type="PANTHER" id="PTHR46375">
    <property type="entry name" value="KELCH REPEAT AND BTB DOMAIN-CONTAINING PROTEIN 13-RELATED"/>
    <property type="match status" value="1"/>
</dbReference>
<keyword evidence="1" id="KW-0880">Kelch repeat</keyword>
<evidence type="ECO:0000313" key="2">
    <source>
        <dbReference type="EMBL" id="KAJ8928399.1"/>
    </source>
</evidence>
<evidence type="ECO:0000313" key="3">
    <source>
        <dbReference type="Proteomes" id="UP001162156"/>
    </source>
</evidence>
<dbReference type="SMART" id="SM00612">
    <property type="entry name" value="Kelch"/>
    <property type="match status" value="1"/>
</dbReference>
<evidence type="ECO:0000256" key="1">
    <source>
        <dbReference type="ARBA" id="ARBA00022441"/>
    </source>
</evidence>
<dbReference type="InterPro" id="IPR006652">
    <property type="entry name" value="Kelch_1"/>
</dbReference>
<dbReference type="InterPro" id="IPR015915">
    <property type="entry name" value="Kelch-typ_b-propeller"/>
</dbReference>
<dbReference type="Gene3D" id="2.120.10.80">
    <property type="entry name" value="Kelch-type beta propeller"/>
    <property type="match status" value="1"/>
</dbReference>
<accession>A0AAV8WPL9</accession>
<name>A0AAV8WPL9_9CUCU</name>
<dbReference type="Pfam" id="PF01344">
    <property type="entry name" value="Kelch_1"/>
    <property type="match status" value="2"/>
</dbReference>
<keyword evidence="3" id="KW-1185">Reference proteome</keyword>
<protein>
    <recommendedName>
        <fullName evidence="4">Kelch repeat protein</fullName>
    </recommendedName>
</protein>
<comment type="caution">
    <text evidence="2">The sequence shown here is derived from an EMBL/GenBank/DDBJ whole genome shotgun (WGS) entry which is preliminary data.</text>
</comment>
<sequence length="113" mass="12408">MQWDPVARNWQYVAPMQNQRCSAGIAVLGGKLYAVGGRDGASCLRTVECYDPHTNKWTMVAPLARRRGGVGVAVVNDFLYAMGGQDAPANNPAASRFDCVERYDPSKYLLIIK</sequence>
<dbReference type="Proteomes" id="UP001162156">
    <property type="component" value="Unassembled WGS sequence"/>
</dbReference>
<reference evidence="2" key="1">
    <citation type="journal article" date="2023" name="Insect Mol. Biol.">
        <title>Genome sequencing provides insights into the evolution of gene families encoding plant cell wall-degrading enzymes in longhorned beetles.</title>
        <authorList>
            <person name="Shin N.R."/>
            <person name="Okamura Y."/>
            <person name="Kirsch R."/>
            <person name="Pauchet Y."/>
        </authorList>
    </citation>
    <scope>NUCLEOTIDE SEQUENCE</scope>
    <source>
        <strain evidence="2">RBIC_L_NR</strain>
    </source>
</reference>
<dbReference type="EMBL" id="JANEYF010005385">
    <property type="protein sequence ID" value="KAJ8928399.1"/>
    <property type="molecule type" value="Genomic_DNA"/>
</dbReference>
<dbReference type="PANTHER" id="PTHR46375:SF3">
    <property type="entry name" value="KELCH REPEAT AND BTB DOMAIN-CONTAINING PROTEIN 13"/>
    <property type="match status" value="1"/>
</dbReference>
<gene>
    <name evidence="2" type="ORF">NQ314_019064</name>
</gene>
<evidence type="ECO:0008006" key="4">
    <source>
        <dbReference type="Google" id="ProtNLM"/>
    </source>
</evidence>
<dbReference type="SUPFAM" id="SSF117281">
    <property type="entry name" value="Kelch motif"/>
    <property type="match status" value="1"/>
</dbReference>
<proteinExistence type="predicted"/>